<accession>S2DFK1</accession>
<evidence type="ECO:0000313" key="2">
    <source>
        <dbReference type="Proteomes" id="UP000006073"/>
    </source>
</evidence>
<dbReference type="STRING" id="1189612.A33Q_3197"/>
<dbReference type="eggNOG" id="ENOG502Z8HB">
    <property type="taxonomic scope" value="Bacteria"/>
</dbReference>
<comment type="caution">
    <text evidence="1">The sequence shown here is derived from an EMBL/GenBank/DDBJ whole genome shotgun (WGS) entry which is preliminary data.</text>
</comment>
<name>S2DFK1_INDAL</name>
<dbReference type="RefSeq" id="WP_009033594.1">
    <property type="nucleotide sequence ID" value="NZ_ALWO02000037.1"/>
</dbReference>
<evidence type="ECO:0000313" key="1">
    <source>
        <dbReference type="EMBL" id="EOZ95835.1"/>
    </source>
</evidence>
<protein>
    <submittedName>
        <fullName evidence="1">Uncharacterized protein</fullName>
    </submittedName>
</protein>
<reference evidence="1 2" key="1">
    <citation type="journal article" date="2013" name="Genome Announc.">
        <title>Draft Genome Sequence of Indibacter alkaliphilus Strain LW1T, Isolated from Lonar Lake, a Haloalkaline Lake in the Buldana District of Maharashtra, India.</title>
        <authorList>
            <person name="Singh A."/>
            <person name="Kumar Jangir P."/>
            <person name="Sharma R."/>
            <person name="Singh A."/>
            <person name="Kumar Pinnaka A."/>
            <person name="Shivaji S."/>
        </authorList>
    </citation>
    <scope>NUCLEOTIDE SEQUENCE [LARGE SCALE GENOMIC DNA]</scope>
    <source>
        <strain evidence="2">CCUG 57479 / KCTC 22604 / LW1</strain>
    </source>
</reference>
<gene>
    <name evidence="1" type="ORF">A33Q_3197</name>
</gene>
<dbReference type="OrthoDB" id="660041at2"/>
<keyword evidence="2" id="KW-1185">Reference proteome</keyword>
<sequence>MKVKIKVVRAINSPEETQKYIDGHFKVLESYGVTKVTSADTSWVKNPNVFLLLVESLEDSNLVLGGGRIQLKSNEYPLPLEGAIYEKDPNIESFMQQFEGHQVAEYCGLWNSKLVSGYGIGSIYLIRIGVAIASFLNLKGLLAFCSPYTIKNSESVGFEVIKELGNEGTFLYPKEGLIATIMQIKDVFALPNANKDQKERIFYLRNNPSHLATEISEKGPLEIHYDLNLNEFKQEWETSKK</sequence>
<organism evidence="1 2">
    <name type="scientific">Indibacter alkaliphilus (strain CCUG 57479 / KCTC 22604 / LW1)</name>
    <dbReference type="NCBI Taxonomy" id="1189612"/>
    <lineage>
        <taxon>Bacteria</taxon>
        <taxon>Pseudomonadati</taxon>
        <taxon>Bacteroidota</taxon>
        <taxon>Cytophagia</taxon>
        <taxon>Cytophagales</taxon>
        <taxon>Cyclobacteriaceae</taxon>
    </lineage>
</organism>
<dbReference type="EMBL" id="ALWO02000037">
    <property type="protein sequence ID" value="EOZ95835.1"/>
    <property type="molecule type" value="Genomic_DNA"/>
</dbReference>
<proteinExistence type="predicted"/>
<dbReference type="AlphaFoldDB" id="S2DFK1"/>
<dbReference type="Proteomes" id="UP000006073">
    <property type="component" value="Unassembled WGS sequence"/>
</dbReference>